<dbReference type="PANTHER" id="PTHR30199:SF0">
    <property type="entry name" value="INNER MEMBRANE PROTEIN YDCO"/>
    <property type="match status" value="1"/>
</dbReference>
<accession>A0A7Y9RT79</accession>
<dbReference type="Proteomes" id="UP000544110">
    <property type="component" value="Unassembled WGS sequence"/>
</dbReference>
<evidence type="ECO:0000256" key="1">
    <source>
        <dbReference type="SAM" id="Phobius"/>
    </source>
</evidence>
<dbReference type="InterPro" id="IPR004711">
    <property type="entry name" value="Benzoate_Transporter"/>
</dbReference>
<dbReference type="GO" id="GO:0042925">
    <property type="term" value="F:benzoate transmembrane transporter activity"/>
    <property type="evidence" value="ECO:0007669"/>
    <property type="project" value="InterPro"/>
</dbReference>
<comment type="caution">
    <text evidence="2">The sequence shown here is derived from an EMBL/GenBank/DDBJ whole genome shotgun (WGS) entry which is preliminary data.</text>
</comment>
<sequence>MAAASGVLAAAVVAAPAGVVESAAGLALLGTLAASLREALEEEAERVPAVVCLLVAASGGAVLGIGTAFWALVAGLLVRGVLRAGRPTDGRAGRRG</sequence>
<gene>
    <name evidence="2" type="ORF">BJ989_002204</name>
</gene>
<evidence type="ECO:0000313" key="2">
    <source>
        <dbReference type="EMBL" id="NYG55900.1"/>
    </source>
</evidence>
<reference evidence="2 3" key="1">
    <citation type="submission" date="2020-07" db="EMBL/GenBank/DDBJ databases">
        <title>Sequencing the genomes of 1000 actinobacteria strains.</title>
        <authorList>
            <person name="Klenk H.-P."/>
        </authorList>
    </citation>
    <scope>NUCLEOTIDE SEQUENCE [LARGE SCALE GENOMIC DNA]</scope>
    <source>
        <strain evidence="2 3">DSM 24552</strain>
    </source>
</reference>
<dbReference type="Pfam" id="PF03594">
    <property type="entry name" value="BenE"/>
    <property type="match status" value="1"/>
</dbReference>
<keyword evidence="3" id="KW-1185">Reference proteome</keyword>
<keyword evidence="1" id="KW-1133">Transmembrane helix</keyword>
<evidence type="ECO:0000313" key="3">
    <source>
        <dbReference type="Proteomes" id="UP000544110"/>
    </source>
</evidence>
<protein>
    <submittedName>
        <fullName evidence="2">Putative benzoate:H+ symporter BenE</fullName>
    </submittedName>
</protein>
<dbReference type="PANTHER" id="PTHR30199">
    <property type="entry name" value="MFS FAMILY TRANSPORTER, PREDICTED SUBSTRATE BENZOATE"/>
    <property type="match status" value="1"/>
</dbReference>
<keyword evidence="1" id="KW-0812">Transmembrane</keyword>
<keyword evidence="1" id="KW-0472">Membrane</keyword>
<dbReference type="EMBL" id="JACCAC010000001">
    <property type="protein sequence ID" value="NYG55900.1"/>
    <property type="molecule type" value="Genomic_DNA"/>
</dbReference>
<name>A0A7Y9RT79_9ACTN</name>
<proteinExistence type="predicted"/>
<dbReference type="AlphaFoldDB" id="A0A7Y9RT79"/>
<dbReference type="RefSeq" id="WP_343049280.1">
    <property type="nucleotide sequence ID" value="NZ_JACCAC010000001.1"/>
</dbReference>
<feature type="transmembrane region" description="Helical" evidence="1">
    <location>
        <begin position="46"/>
        <end position="78"/>
    </location>
</feature>
<dbReference type="GO" id="GO:0005886">
    <property type="term" value="C:plasma membrane"/>
    <property type="evidence" value="ECO:0007669"/>
    <property type="project" value="TreeGrafter"/>
</dbReference>
<organism evidence="2 3">
    <name type="scientific">Nocardioides perillae</name>
    <dbReference type="NCBI Taxonomy" id="1119534"/>
    <lineage>
        <taxon>Bacteria</taxon>
        <taxon>Bacillati</taxon>
        <taxon>Actinomycetota</taxon>
        <taxon>Actinomycetes</taxon>
        <taxon>Propionibacteriales</taxon>
        <taxon>Nocardioidaceae</taxon>
        <taxon>Nocardioides</taxon>
    </lineage>
</organism>